<gene>
    <name evidence="3" type="ORF">HHI36_015783</name>
</gene>
<sequence length="889" mass="99048">MRMNPQETRASELSKLEKLLDVISDKESKSDDDDLFQLKLLDAVNELRKKKEKEHSAKDFLKKLQSGNLESKSDDDDLTDLLKIQKALKALDSPQSKSDDLDVENQLKLLQREINKLRPNDLGLLPTESKAPGDDPVQFQAMLTKLIAANPQFQGTKLPPITPQQLIQLQKKFNTRPAFLAPGVPDVNSGSPAALLNGYGKLGFPYGPYSTSYGPYSSPSKYGPYGKDDYSPSIGSYGGGYQDYSKTLLYGGSGSNGYAGNNGYGSSPGYLGGGAYSGPTISSSYSSLAPYGASKVSYTGGLLPEYQSNFSPAPYKSNYAKPQEIGYTGNLYSSPPSTYASPNTYSGNNFFQAPQPSSYATSPPASYLPPKTFDAPGPDKLYPNQFTYATASSPYTNEKIDELKTQIYGLQNAINSYNRPEYTQSPEDRNAIYNLEQQIDELKNIVNTLNGYSGDPQGYSPSGAISYEPNGYNYQNPQTPDAYTRDSEKRTKRSIKTESKPTEDTKETKIRKKRAIEEESPGILDTITSAFSKAFTGYSNTEDVASRSRRSLEDSTVEERQASSVLDKLTSALTDVLEEDPETTSSKPNYLPFQIQNYRRNSPHQIPQPNSVTKHATLHDIRKQIDHLKKQLGHQHPKQDLPDLTNNVQIPIANELTPFSTRHALLSEPGYNYNYGQNGFKQFTSDLTLKPKKIEIFKSIVAKIMDKVLESLPVILQKLFGFAVHELTAYGDNYGYGSDYGLSIFRNLGIFGYIPIIIIRIVNAISTFVYILQKNKFLKYFLIPAGVVLLVAGSMVFLIWWMQPSDYYVNYEKSYDKDDSISYDNQYDYGKSSGPIIKTYGVDEARQARFNNPEMGTSLISPNNGAYPPFYKPNQMLNMPENKMPMYAQ</sequence>
<name>A0ABD2N7R1_9CUCU</name>
<keyword evidence="4" id="KW-1185">Reference proteome</keyword>
<feature type="transmembrane region" description="Helical" evidence="2">
    <location>
        <begin position="780"/>
        <end position="802"/>
    </location>
</feature>
<protein>
    <submittedName>
        <fullName evidence="3">Uncharacterized protein</fullName>
    </submittedName>
</protein>
<feature type="region of interest" description="Disordered" evidence="1">
    <location>
        <begin position="452"/>
        <end position="513"/>
    </location>
</feature>
<evidence type="ECO:0000313" key="4">
    <source>
        <dbReference type="Proteomes" id="UP001516400"/>
    </source>
</evidence>
<feature type="region of interest" description="Disordered" evidence="1">
    <location>
        <begin position="539"/>
        <end position="563"/>
    </location>
</feature>
<reference evidence="3 4" key="1">
    <citation type="journal article" date="2021" name="BMC Biol.">
        <title>Horizontally acquired antibacterial genes associated with adaptive radiation of ladybird beetles.</title>
        <authorList>
            <person name="Li H.S."/>
            <person name="Tang X.F."/>
            <person name="Huang Y.H."/>
            <person name="Xu Z.Y."/>
            <person name="Chen M.L."/>
            <person name="Du X.Y."/>
            <person name="Qiu B.Y."/>
            <person name="Chen P.T."/>
            <person name="Zhang W."/>
            <person name="Slipinski A."/>
            <person name="Escalona H.E."/>
            <person name="Waterhouse R.M."/>
            <person name="Zwick A."/>
            <person name="Pang H."/>
        </authorList>
    </citation>
    <scope>NUCLEOTIDE SEQUENCE [LARGE SCALE GENOMIC DNA]</scope>
    <source>
        <strain evidence="3">SYSU2018</strain>
    </source>
</reference>
<evidence type="ECO:0000256" key="1">
    <source>
        <dbReference type="SAM" id="MobiDB-lite"/>
    </source>
</evidence>
<keyword evidence="2" id="KW-0812">Transmembrane</keyword>
<dbReference type="EMBL" id="JABFTP020000062">
    <property type="protein sequence ID" value="KAL3274385.1"/>
    <property type="molecule type" value="Genomic_DNA"/>
</dbReference>
<dbReference type="Proteomes" id="UP001516400">
    <property type="component" value="Unassembled WGS sequence"/>
</dbReference>
<feature type="compositionally biased region" description="Basic and acidic residues" evidence="1">
    <location>
        <begin position="48"/>
        <end position="62"/>
    </location>
</feature>
<keyword evidence="2" id="KW-0472">Membrane</keyword>
<keyword evidence="2" id="KW-1133">Transmembrane helix</keyword>
<comment type="caution">
    <text evidence="3">The sequence shown here is derived from an EMBL/GenBank/DDBJ whole genome shotgun (WGS) entry which is preliminary data.</text>
</comment>
<feature type="compositionally biased region" description="Basic and acidic residues" evidence="1">
    <location>
        <begin position="483"/>
        <end position="508"/>
    </location>
</feature>
<dbReference type="AlphaFoldDB" id="A0ABD2N7R1"/>
<accession>A0ABD2N7R1</accession>
<evidence type="ECO:0000256" key="2">
    <source>
        <dbReference type="SAM" id="Phobius"/>
    </source>
</evidence>
<feature type="compositionally biased region" description="Basic and acidic residues" evidence="1">
    <location>
        <begin position="544"/>
        <end position="561"/>
    </location>
</feature>
<evidence type="ECO:0000313" key="3">
    <source>
        <dbReference type="EMBL" id="KAL3274385.1"/>
    </source>
</evidence>
<proteinExistence type="predicted"/>
<organism evidence="3 4">
    <name type="scientific">Cryptolaemus montrouzieri</name>
    <dbReference type="NCBI Taxonomy" id="559131"/>
    <lineage>
        <taxon>Eukaryota</taxon>
        <taxon>Metazoa</taxon>
        <taxon>Ecdysozoa</taxon>
        <taxon>Arthropoda</taxon>
        <taxon>Hexapoda</taxon>
        <taxon>Insecta</taxon>
        <taxon>Pterygota</taxon>
        <taxon>Neoptera</taxon>
        <taxon>Endopterygota</taxon>
        <taxon>Coleoptera</taxon>
        <taxon>Polyphaga</taxon>
        <taxon>Cucujiformia</taxon>
        <taxon>Coccinelloidea</taxon>
        <taxon>Coccinellidae</taxon>
        <taxon>Scymninae</taxon>
        <taxon>Scymnini</taxon>
        <taxon>Cryptolaemus</taxon>
    </lineage>
</organism>
<feature type="region of interest" description="Disordered" evidence="1">
    <location>
        <begin position="48"/>
        <end position="75"/>
    </location>
</feature>
<feature type="transmembrane region" description="Helical" evidence="2">
    <location>
        <begin position="750"/>
        <end position="773"/>
    </location>
</feature>
<feature type="compositionally biased region" description="Polar residues" evidence="1">
    <location>
        <begin position="472"/>
        <end position="481"/>
    </location>
</feature>